<keyword evidence="3" id="KW-1185">Reference proteome</keyword>
<evidence type="ECO:0000313" key="2">
    <source>
        <dbReference type="EMBL" id="KAF0934053.1"/>
    </source>
</evidence>
<name>A0A6G1FB49_9ORYZ</name>
<evidence type="ECO:0000313" key="3">
    <source>
        <dbReference type="Proteomes" id="UP000479710"/>
    </source>
</evidence>
<dbReference type="Proteomes" id="UP000479710">
    <property type="component" value="Unassembled WGS sequence"/>
</dbReference>
<feature type="region of interest" description="Disordered" evidence="1">
    <location>
        <begin position="1"/>
        <end position="22"/>
    </location>
</feature>
<comment type="caution">
    <text evidence="2">The sequence shown here is derived from an EMBL/GenBank/DDBJ whole genome shotgun (WGS) entry which is preliminary data.</text>
</comment>
<dbReference type="EMBL" id="SPHZ02000001">
    <property type="protein sequence ID" value="KAF0934053.1"/>
    <property type="molecule type" value="Genomic_DNA"/>
</dbReference>
<protein>
    <submittedName>
        <fullName evidence="2">Uncharacterized protein</fullName>
    </submittedName>
</protein>
<proteinExistence type="predicted"/>
<evidence type="ECO:0000256" key="1">
    <source>
        <dbReference type="SAM" id="MobiDB-lite"/>
    </source>
</evidence>
<gene>
    <name evidence="2" type="ORF">E2562_022730</name>
</gene>
<reference evidence="2 3" key="1">
    <citation type="submission" date="2019-11" db="EMBL/GenBank/DDBJ databases">
        <title>Whole genome sequence of Oryza granulata.</title>
        <authorList>
            <person name="Li W."/>
        </authorList>
    </citation>
    <scope>NUCLEOTIDE SEQUENCE [LARGE SCALE GENOMIC DNA]</scope>
    <source>
        <strain evidence="3">cv. Menghai</strain>
        <tissue evidence="2">Leaf</tissue>
    </source>
</reference>
<sequence>MDSVPSLDSEANSRHQKGERRHQLERSILGVPCNLHLPGRSAAEDAVPDRSPTEVELILTRHPCLSFSAVVGWWEEVAAVRKDSIRTRPICPACAALISSVRVGFLAAHLDLPRLLEKEGEDGNHAPGARCLRLPRSMP</sequence>
<dbReference type="AlphaFoldDB" id="A0A6G1FB49"/>
<accession>A0A6G1FB49</accession>
<organism evidence="2 3">
    <name type="scientific">Oryza meyeriana var. granulata</name>
    <dbReference type="NCBI Taxonomy" id="110450"/>
    <lineage>
        <taxon>Eukaryota</taxon>
        <taxon>Viridiplantae</taxon>
        <taxon>Streptophyta</taxon>
        <taxon>Embryophyta</taxon>
        <taxon>Tracheophyta</taxon>
        <taxon>Spermatophyta</taxon>
        <taxon>Magnoliopsida</taxon>
        <taxon>Liliopsida</taxon>
        <taxon>Poales</taxon>
        <taxon>Poaceae</taxon>
        <taxon>BOP clade</taxon>
        <taxon>Oryzoideae</taxon>
        <taxon>Oryzeae</taxon>
        <taxon>Oryzinae</taxon>
        <taxon>Oryza</taxon>
        <taxon>Oryza meyeriana</taxon>
    </lineage>
</organism>